<evidence type="ECO:0000313" key="1">
    <source>
        <dbReference type="EMBL" id="KAG8541423.1"/>
    </source>
</evidence>
<dbReference type="Gene3D" id="2.60.120.200">
    <property type="match status" value="2"/>
</dbReference>
<sequence length="177" mass="19026">INSAMDGCIRNWVWLSLTPEWSQTYNPLNSSKLCFTSHQGGSYFAGSGKAIYRTRDCGSPPSEGSVWSLKIKFGLYTKSASFSLLSVLDPAEGPVLILRSRDKTLVLELGNTTSLSAPLKVDQNCATTYVTIEVTDRGATLQVGDSVGRSAIAETTLKALKEAWQGNAMLLIGSDPS</sequence>
<dbReference type="AlphaFoldDB" id="A0AAV6Z681"/>
<feature type="non-terminal residue" evidence="1">
    <location>
        <position position="1"/>
    </location>
</feature>
<evidence type="ECO:0000313" key="2">
    <source>
        <dbReference type="Proteomes" id="UP000824782"/>
    </source>
</evidence>
<organism evidence="1 2">
    <name type="scientific">Engystomops pustulosus</name>
    <name type="common">Tungara frog</name>
    <name type="synonym">Physalaemus pustulosus</name>
    <dbReference type="NCBI Taxonomy" id="76066"/>
    <lineage>
        <taxon>Eukaryota</taxon>
        <taxon>Metazoa</taxon>
        <taxon>Chordata</taxon>
        <taxon>Craniata</taxon>
        <taxon>Vertebrata</taxon>
        <taxon>Euteleostomi</taxon>
        <taxon>Amphibia</taxon>
        <taxon>Batrachia</taxon>
        <taxon>Anura</taxon>
        <taxon>Neobatrachia</taxon>
        <taxon>Hyloidea</taxon>
        <taxon>Leptodactylidae</taxon>
        <taxon>Leiuperinae</taxon>
        <taxon>Engystomops</taxon>
    </lineage>
</organism>
<reference evidence="1" key="1">
    <citation type="thesis" date="2020" institute="ProQuest LLC" country="789 East Eisenhower Parkway, Ann Arbor, MI, USA">
        <title>Comparative Genomics and Chromosome Evolution.</title>
        <authorList>
            <person name="Mudd A.B."/>
        </authorList>
    </citation>
    <scope>NUCLEOTIDE SEQUENCE</scope>
    <source>
        <strain evidence="1">237g6f4</strain>
        <tissue evidence="1">Blood</tissue>
    </source>
</reference>
<comment type="caution">
    <text evidence="1">The sequence shown here is derived from an EMBL/GenBank/DDBJ whole genome shotgun (WGS) entry which is preliminary data.</text>
</comment>
<protein>
    <submittedName>
        <fullName evidence="1">Uncharacterized protein</fullName>
    </submittedName>
</protein>
<keyword evidence="2" id="KW-1185">Reference proteome</keyword>
<feature type="non-terminal residue" evidence="1">
    <location>
        <position position="177"/>
    </location>
</feature>
<gene>
    <name evidence="1" type="ORF">GDO81_029099</name>
</gene>
<proteinExistence type="predicted"/>
<accession>A0AAV6Z681</accession>
<dbReference type="Proteomes" id="UP000824782">
    <property type="component" value="Unassembled WGS sequence"/>
</dbReference>
<dbReference type="EMBL" id="WNYA01007648">
    <property type="protein sequence ID" value="KAG8541423.1"/>
    <property type="molecule type" value="Genomic_DNA"/>
</dbReference>
<name>A0AAV6Z681_ENGPU</name>